<dbReference type="AlphaFoldDB" id="A0A9P5NXK3"/>
<evidence type="ECO:0000256" key="1">
    <source>
        <dbReference type="SAM" id="MobiDB-lite"/>
    </source>
</evidence>
<name>A0A9P5NXK3_GYMJU</name>
<reference evidence="2" key="1">
    <citation type="submission" date="2020-11" db="EMBL/GenBank/DDBJ databases">
        <authorList>
            <consortium name="DOE Joint Genome Institute"/>
            <person name="Ahrendt S."/>
            <person name="Riley R."/>
            <person name="Andreopoulos W."/>
            <person name="LaButti K."/>
            <person name="Pangilinan J."/>
            <person name="Ruiz-duenas F.J."/>
            <person name="Barrasa J.M."/>
            <person name="Sanchez-Garcia M."/>
            <person name="Camarero S."/>
            <person name="Miyauchi S."/>
            <person name="Serrano A."/>
            <person name="Linde D."/>
            <person name="Babiker R."/>
            <person name="Drula E."/>
            <person name="Ayuso-Fernandez I."/>
            <person name="Pacheco R."/>
            <person name="Padilla G."/>
            <person name="Ferreira P."/>
            <person name="Barriuso J."/>
            <person name="Kellner H."/>
            <person name="Castanera R."/>
            <person name="Alfaro M."/>
            <person name="Ramirez L."/>
            <person name="Pisabarro A.G."/>
            <person name="Kuo A."/>
            <person name="Tritt A."/>
            <person name="Lipzen A."/>
            <person name="He G."/>
            <person name="Yan M."/>
            <person name="Ng V."/>
            <person name="Cullen D."/>
            <person name="Martin F."/>
            <person name="Rosso M.-N."/>
            <person name="Henrissat B."/>
            <person name="Hibbett D."/>
            <person name="Martinez A.T."/>
            <person name="Grigoriev I.V."/>
        </authorList>
    </citation>
    <scope>NUCLEOTIDE SEQUENCE</scope>
    <source>
        <strain evidence="2">AH 44721</strain>
    </source>
</reference>
<feature type="compositionally biased region" description="Basic and acidic residues" evidence="1">
    <location>
        <begin position="11"/>
        <end position="35"/>
    </location>
</feature>
<evidence type="ECO:0000313" key="2">
    <source>
        <dbReference type="EMBL" id="KAF8907903.1"/>
    </source>
</evidence>
<feature type="compositionally biased region" description="Polar residues" evidence="1">
    <location>
        <begin position="42"/>
        <end position="53"/>
    </location>
</feature>
<feature type="compositionally biased region" description="Polar residues" evidence="1">
    <location>
        <begin position="63"/>
        <end position="77"/>
    </location>
</feature>
<comment type="caution">
    <text evidence="2">The sequence shown here is derived from an EMBL/GenBank/DDBJ whole genome shotgun (WGS) entry which is preliminary data.</text>
</comment>
<dbReference type="EMBL" id="JADNYJ010000013">
    <property type="protein sequence ID" value="KAF8907903.1"/>
    <property type="molecule type" value="Genomic_DNA"/>
</dbReference>
<dbReference type="Proteomes" id="UP000724874">
    <property type="component" value="Unassembled WGS sequence"/>
</dbReference>
<keyword evidence="3" id="KW-1185">Reference proteome</keyword>
<gene>
    <name evidence="2" type="ORF">CPB84DRAFT_1822338</name>
</gene>
<feature type="compositionally biased region" description="Basic and acidic residues" evidence="1">
    <location>
        <begin position="331"/>
        <end position="340"/>
    </location>
</feature>
<sequence>MDTPTAGGPQHLHEPKEQQYPEGSALHHGEAEPHSKIISYRTFITGNSTSSENDYIEQERSNGKSSDGSSPQETGSVGSERLAQPPEIHLSSEGSAINQEVEVEVEASEIGSKRKHNAETGSEAPAQPQQPSKRARASLPSSSSSASTSSDTPVPAKEGVQKRKRAPKTPKTLKKNIGGVFRQQMDPSPPTFQQKGADKITVLEIVIGKALLQERSISPHHDAFPNASPIPINHGLHKAAGRIRQLLSACVAPNTTLRARKTTTQARPEQPPAAAAAAAPAASIVFSSSLTTACQQRGVRIDAVVRVTVGVYVHGMANGLGVERAALDEKDKVKKEEQRKGNHGMRGRMEKVEREAEMPALLVETERICDWEKARERRKTRCLWKERCMNLSKRHFALEAFTAALFGREGDASRGGGADVGHACKAERTVPEIAEGWTSGGCSLWKPRSRRRMADEALKRRNKLDRNVLVVAKKEEF</sequence>
<organism evidence="2 3">
    <name type="scientific">Gymnopilus junonius</name>
    <name type="common">Spectacular rustgill mushroom</name>
    <name type="synonym">Gymnopilus spectabilis subsp. junonius</name>
    <dbReference type="NCBI Taxonomy" id="109634"/>
    <lineage>
        <taxon>Eukaryota</taxon>
        <taxon>Fungi</taxon>
        <taxon>Dikarya</taxon>
        <taxon>Basidiomycota</taxon>
        <taxon>Agaricomycotina</taxon>
        <taxon>Agaricomycetes</taxon>
        <taxon>Agaricomycetidae</taxon>
        <taxon>Agaricales</taxon>
        <taxon>Agaricineae</taxon>
        <taxon>Hymenogastraceae</taxon>
        <taxon>Gymnopilus</taxon>
    </lineage>
</organism>
<feature type="region of interest" description="Disordered" evidence="1">
    <location>
        <begin position="1"/>
        <end position="195"/>
    </location>
</feature>
<feature type="region of interest" description="Disordered" evidence="1">
    <location>
        <begin position="331"/>
        <end position="352"/>
    </location>
</feature>
<proteinExistence type="predicted"/>
<feature type="compositionally biased region" description="Low complexity" evidence="1">
    <location>
        <begin position="137"/>
        <end position="156"/>
    </location>
</feature>
<evidence type="ECO:0000313" key="3">
    <source>
        <dbReference type="Proteomes" id="UP000724874"/>
    </source>
</evidence>
<feature type="compositionally biased region" description="Basic residues" evidence="1">
    <location>
        <begin position="162"/>
        <end position="174"/>
    </location>
</feature>
<accession>A0A9P5NXK3</accession>
<protein>
    <submittedName>
        <fullName evidence="2">Uncharacterized protein</fullName>
    </submittedName>
</protein>